<dbReference type="NCBIfam" id="NF008930">
    <property type="entry name" value="PRK12287.1"/>
    <property type="match status" value="1"/>
</dbReference>
<evidence type="ECO:0000256" key="2">
    <source>
        <dbReference type="ARBA" id="ARBA00009773"/>
    </source>
</evidence>
<keyword evidence="3 6" id="KW-0812">Transmembrane</keyword>
<evidence type="ECO:0000256" key="4">
    <source>
        <dbReference type="ARBA" id="ARBA00022989"/>
    </source>
</evidence>
<reference evidence="7 8" key="1">
    <citation type="submission" date="2024-07" db="EMBL/GenBank/DDBJ databases">
        <authorList>
            <person name="Dulla G.F.J."/>
            <person name="Delorm J.G."/>
        </authorList>
    </citation>
    <scope>NUCLEOTIDE SEQUENCE [LARGE SCALE GENOMIC DNA]</scope>
    <source>
        <strain evidence="7 8">JGD 233</strain>
    </source>
</reference>
<evidence type="ECO:0000313" key="8">
    <source>
        <dbReference type="Proteomes" id="UP001554567"/>
    </source>
</evidence>
<comment type="caution">
    <text evidence="7">The sequence shown here is derived from an EMBL/GenBank/DDBJ whole genome shotgun (WGS) entry which is preliminary data.</text>
</comment>
<dbReference type="RefSeq" id="WP_367168009.1">
    <property type="nucleotide sequence ID" value="NZ_JBFKZN010000007.1"/>
</dbReference>
<feature type="transmembrane region" description="Helical" evidence="6">
    <location>
        <begin position="299"/>
        <end position="325"/>
    </location>
</feature>
<accession>A0ABV3N3Y3</accession>
<dbReference type="EMBL" id="JBFKZN010000007">
    <property type="protein sequence ID" value="MEW5290527.1"/>
    <property type="molecule type" value="Genomic_DNA"/>
</dbReference>
<keyword evidence="4 6" id="KW-1133">Transmembrane helix</keyword>
<keyword evidence="5 6" id="KW-0472">Membrane</keyword>
<organism evidence="7 8">
    <name type="scientific">Erwinia papayae</name>
    <dbReference type="NCBI Taxonomy" id="206499"/>
    <lineage>
        <taxon>Bacteria</taxon>
        <taxon>Pseudomonadati</taxon>
        <taxon>Pseudomonadota</taxon>
        <taxon>Gammaproteobacteria</taxon>
        <taxon>Enterobacterales</taxon>
        <taxon>Erwiniaceae</taxon>
        <taxon>Erwinia</taxon>
    </lineage>
</organism>
<feature type="transmembrane region" description="Helical" evidence="6">
    <location>
        <begin position="63"/>
        <end position="87"/>
    </location>
</feature>
<proteinExistence type="inferred from homology"/>
<name>A0ABV3N3Y3_9GAMM</name>
<dbReference type="InterPro" id="IPR002549">
    <property type="entry name" value="AI-2E-like"/>
</dbReference>
<evidence type="ECO:0000256" key="5">
    <source>
        <dbReference type="ARBA" id="ARBA00023136"/>
    </source>
</evidence>
<evidence type="ECO:0000256" key="1">
    <source>
        <dbReference type="ARBA" id="ARBA00004141"/>
    </source>
</evidence>
<feature type="transmembrane region" description="Helical" evidence="6">
    <location>
        <begin position="33"/>
        <end position="51"/>
    </location>
</feature>
<feature type="transmembrane region" description="Helical" evidence="6">
    <location>
        <begin position="144"/>
        <end position="168"/>
    </location>
</feature>
<feature type="transmembrane region" description="Helical" evidence="6">
    <location>
        <begin position="197"/>
        <end position="218"/>
    </location>
</feature>
<evidence type="ECO:0000256" key="3">
    <source>
        <dbReference type="ARBA" id="ARBA00022692"/>
    </source>
</evidence>
<dbReference type="Proteomes" id="UP001554567">
    <property type="component" value="Unassembled WGS sequence"/>
</dbReference>
<feature type="transmembrane region" description="Helical" evidence="6">
    <location>
        <begin position="9"/>
        <end position="27"/>
    </location>
</feature>
<sequence>MARIIERERTFNIIVMLGMLVIILAGLRAGAEMVVPFILAVFVAVILNPLVRLLQRIGVPRVLGVSLLIGVIVLAGALLLATLVSMLNDFARTLPQYRAGMLGWLLELQEMAGHLGVPVSTEALVTMVDPNLALNLVSRVLSNLSGAVSAIFLLLMTVVFMLFEVPLLTGKLQNLFHRPSESMAAIQRALDGISRYLVLKTAISLLTGVVVWLMLLSLNVRFSLLWGALAFVLNYIPNIGSFIAAVPAIIQVLIFQGIPEGLLVTAGYLLVNLLIGNMLEPRLMGRGLGLSTLVVFLSLIFWGWLFGPVGMLLSVPLTIVVKIVLEQTPGAEPLALLLCDGLIAEDQEPPR</sequence>
<dbReference type="Pfam" id="PF01594">
    <property type="entry name" value="AI-2E_transport"/>
    <property type="match status" value="1"/>
</dbReference>
<keyword evidence="8" id="KW-1185">Reference proteome</keyword>
<comment type="subcellular location">
    <subcellularLocation>
        <location evidence="1">Membrane</location>
        <topology evidence="1">Multi-pass membrane protein</topology>
    </subcellularLocation>
</comment>
<feature type="transmembrane region" description="Helical" evidence="6">
    <location>
        <begin position="262"/>
        <end position="279"/>
    </location>
</feature>
<dbReference type="PANTHER" id="PTHR21716:SF64">
    <property type="entry name" value="AI-2 TRANSPORT PROTEIN TQSA"/>
    <property type="match status" value="1"/>
</dbReference>
<dbReference type="PANTHER" id="PTHR21716">
    <property type="entry name" value="TRANSMEMBRANE PROTEIN"/>
    <property type="match status" value="1"/>
</dbReference>
<evidence type="ECO:0000256" key="6">
    <source>
        <dbReference type="SAM" id="Phobius"/>
    </source>
</evidence>
<protein>
    <submittedName>
        <fullName evidence="7">AI-2E family transporter</fullName>
    </submittedName>
</protein>
<feature type="transmembrane region" description="Helical" evidence="6">
    <location>
        <begin position="224"/>
        <end position="250"/>
    </location>
</feature>
<evidence type="ECO:0000313" key="7">
    <source>
        <dbReference type="EMBL" id="MEW5290527.1"/>
    </source>
</evidence>
<gene>
    <name evidence="7" type="ORF">ABW286_15270</name>
</gene>
<comment type="similarity">
    <text evidence="2">Belongs to the autoinducer-2 exporter (AI-2E) (TC 2.A.86) family.</text>
</comment>